<evidence type="ECO:0000313" key="5">
    <source>
        <dbReference type="EMBL" id="CAF4110593.1"/>
    </source>
</evidence>
<name>A0A814G266_9BILA</name>
<reference evidence="2" key="1">
    <citation type="submission" date="2021-02" db="EMBL/GenBank/DDBJ databases">
        <authorList>
            <person name="Nowell W R."/>
        </authorList>
    </citation>
    <scope>NUCLEOTIDE SEQUENCE</scope>
</reference>
<evidence type="ECO:0000313" key="4">
    <source>
        <dbReference type="EMBL" id="CAF4065214.1"/>
    </source>
</evidence>
<evidence type="ECO:0000313" key="2">
    <source>
        <dbReference type="EMBL" id="CAF0993117.1"/>
    </source>
</evidence>
<dbReference type="EMBL" id="CAJOBJ010006619">
    <property type="protein sequence ID" value="CAF4065214.1"/>
    <property type="molecule type" value="Genomic_DNA"/>
</dbReference>
<dbReference type="Proteomes" id="UP000663855">
    <property type="component" value="Unassembled WGS sequence"/>
</dbReference>
<dbReference type="EMBL" id="CAJNOW010005974">
    <property type="protein sequence ID" value="CAF1469294.1"/>
    <property type="molecule type" value="Genomic_DNA"/>
</dbReference>
<evidence type="ECO:0000256" key="1">
    <source>
        <dbReference type="SAM" id="MobiDB-lite"/>
    </source>
</evidence>
<protein>
    <submittedName>
        <fullName evidence="2">Uncharacterized protein</fullName>
    </submittedName>
</protein>
<organism evidence="2 6">
    <name type="scientific">Rotaria magnacalcarata</name>
    <dbReference type="NCBI Taxonomy" id="392030"/>
    <lineage>
        <taxon>Eukaryota</taxon>
        <taxon>Metazoa</taxon>
        <taxon>Spiralia</taxon>
        <taxon>Gnathifera</taxon>
        <taxon>Rotifera</taxon>
        <taxon>Eurotatoria</taxon>
        <taxon>Bdelloidea</taxon>
        <taxon>Philodinida</taxon>
        <taxon>Philodinidae</taxon>
        <taxon>Rotaria</taxon>
    </lineage>
</organism>
<sequence length="176" mass="20399">MPLVVRATTTTNAHSRKQCHVLPPTNKSNELHADYLQVLKLIERTHRQQDINPTTVEKTSRRSNEIKHKRSKPFYQLSSSLTCVGQEAMVKTYEDTLISHLTNIYASKHIGAALPRLQTATFRHRLPIINSSNRTHVTNINRAQHIIDNIINNDSQKDEMLCDYVKWQQQWTESFL</sequence>
<feature type="region of interest" description="Disordered" evidence="1">
    <location>
        <begin position="49"/>
        <end position="68"/>
    </location>
</feature>
<dbReference type="AlphaFoldDB" id="A0A814G266"/>
<evidence type="ECO:0000313" key="6">
    <source>
        <dbReference type="Proteomes" id="UP000663855"/>
    </source>
</evidence>
<comment type="caution">
    <text evidence="2">The sequence shown here is derived from an EMBL/GenBank/DDBJ whole genome shotgun (WGS) entry which is preliminary data.</text>
</comment>
<dbReference type="OrthoDB" id="9999791at2759"/>
<dbReference type="Proteomes" id="UP000681967">
    <property type="component" value="Unassembled WGS sequence"/>
</dbReference>
<evidence type="ECO:0000313" key="3">
    <source>
        <dbReference type="EMBL" id="CAF1469294.1"/>
    </source>
</evidence>
<proteinExistence type="predicted"/>
<dbReference type="Proteomes" id="UP000663834">
    <property type="component" value="Unassembled WGS sequence"/>
</dbReference>
<dbReference type="EMBL" id="CAJOBH010008344">
    <property type="protein sequence ID" value="CAF4110593.1"/>
    <property type="molecule type" value="Genomic_DNA"/>
</dbReference>
<dbReference type="EMBL" id="CAJNOV010000124">
    <property type="protein sequence ID" value="CAF0993117.1"/>
    <property type="molecule type" value="Genomic_DNA"/>
</dbReference>
<accession>A0A814G266</accession>
<gene>
    <name evidence="5" type="ORF">BYL167_LOCUS19574</name>
    <name evidence="2" type="ORF">CJN711_LOCUS1957</name>
    <name evidence="4" type="ORF">GIL414_LOCUS15192</name>
    <name evidence="3" type="ORF">KQP761_LOCUS12955</name>
</gene>
<dbReference type="Proteomes" id="UP000681720">
    <property type="component" value="Unassembled WGS sequence"/>
</dbReference>